<keyword evidence="5" id="KW-0698">rRNA processing</keyword>
<dbReference type="Gene3D" id="3.30.230.70">
    <property type="entry name" value="GHMP Kinase, N-terminal domain"/>
    <property type="match status" value="1"/>
</dbReference>
<evidence type="ECO:0000256" key="4">
    <source>
        <dbReference type="ARBA" id="ARBA00022490"/>
    </source>
</evidence>
<keyword evidence="6" id="KW-0271">Exosome</keyword>
<evidence type="ECO:0000256" key="6">
    <source>
        <dbReference type="ARBA" id="ARBA00022835"/>
    </source>
</evidence>
<dbReference type="PANTHER" id="PTHR11097:SF9">
    <property type="entry name" value="EXOSOME COMPLEX COMPONENT RRP43"/>
    <property type="match status" value="1"/>
</dbReference>
<dbReference type="Pfam" id="PF01138">
    <property type="entry name" value="RNase_PH"/>
    <property type="match status" value="1"/>
</dbReference>
<dbReference type="EMBL" id="JAXOVC010000001">
    <property type="protein sequence ID" value="KAK4507945.1"/>
    <property type="molecule type" value="Genomic_DNA"/>
</dbReference>
<evidence type="ECO:0000256" key="1">
    <source>
        <dbReference type="ARBA" id="ARBA00004496"/>
    </source>
</evidence>
<evidence type="ECO:0000256" key="9">
    <source>
        <dbReference type="ARBA" id="ARBA00030617"/>
    </source>
</evidence>
<dbReference type="InterPro" id="IPR020568">
    <property type="entry name" value="Ribosomal_Su5_D2-typ_SF"/>
</dbReference>
<protein>
    <recommendedName>
        <fullName evidence="9">Ribosomal RNA-processing protein 43</fullName>
    </recommendedName>
</protein>
<gene>
    <name evidence="12" type="ORF">PRZ48_001680</name>
</gene>
<dbReference type="InterPro" id="IPR027408">
    <property type="entry name" value="PNPase/RNase_PH_dom_sf"/>
</dbReference>
<dbReference type="PANTHER" id="PTHR11097">
    <property type="entry name" value="EXOSOME COMPLEX EXONUCLEASE RIBOSOMAL RNA PROCESSING PROTEIN"/>
    <property type="match status" value="1"/>
</dbReference>
<dbReference type="InterPro" id="IPR001247">
    <property type="entry name" value="ExoRNase_PH_dom1"/>
</dbReference>
<feature type="compositionally biased region" description="Polar residues" evidence="10">
    <location>
        <begin position="41"/>
        <end position="61"/>
    </location>
</feature>
<evidence type="ECO:0000256" key="8">
    <source>
        <dbReference type="ARBA" id="ARBA00023242"/>
    </source>
</evidence>
<feature type="domain" description="Exoribonuclease phosphorolytic" evidence="11">
    <location>
        <begin position="46"/>
        <end position="212"/>
    </location>
</feature>
<dbReference type="Proteomes" id="UP001305779">
    <property type="component" value="Unassembled WGS sequence"/>
</dbReference>
<comment type="subcellular location">
    <subcellularLocation>
        <location evidence="1">Cytoplasm</location>
    </subcellularLocation>
    <subcellularLocation>
        <location evidence="2">Nucleus</location>
        <location evidence="2">Nucleolus</location>
    </subcellularLocation>
</comment>
<comment type="caution">
    <text evidence="12">The sequence shown here is derived from an EMBL/GenBank/DDBJ whole genome shotgun (WGS) entry which is preliminary data.</text>
</comment>
<evidence type="ECO:0000256" key="10">
    <source>
        <dbReference type="SAM" id="MobiDB-lite"/>
    </source>
</evidence>
<reference evidence="12 13" key="1">
    <citation type="journal article" date="2023" name="G3 (Bethesda)">
        <title>A chromosome-level genome assembly of Zasmidium syzygii isolated from banana leaves.</title>
        <authorList>
            <person name="van Westerhoven A.C."/>
            <person name="Mehrabi R."/>
            <person name="Talebi R."/>
            <person name="Steentjes M.B.F."/>
            <person name="Corcolon B."/>
            <person name="Chong P.A."/>
            <person name="Kema G.H.J."/>
            <person name="Seidl M.F."/>
        </authorList>
    </citation>
    <scope>NUCLEOTIDE SEQUENCE [LARGE SCALE GENOMIC DNA]</scope>
    <source>
        <strain evidence="12 13">P124</strain>
    </source>
</reference>
<keyword evidence="7" id="KW-0694">RNA-binding</keyword>
<organism evidence="12 13">
    <name type="scientific">Zasmidium cellare</name>
    <name type="common">Wine cellar mold</name>
    <name type="synonym">Racodium cellare</name>
    <dbReference type="NCBI Taxonomy" id="395010"/>
    <lineage>
        <taxon>Eukaryota</taxon>
        <taxon>Fungi</taxon>
        <taxon>Dikarya</taxon>
        <taxon>Ascomycota</taxon>
        <taxon>Pezizomycotina</taxon>
        <taxon>Dothideomycetes</taxon>
        <taxon>Dothideomycetidae</taxon>
        <taxon>Mycosphaerellales</taxon>
        <taxon>Mycosphaerellaceae</taxon>
        <taxon>Zasmidium</taxon>
    </lineage>
</organism>
<name>A0ABR0F3S2_ZASCE</name>
<evidence type="ECO:0000256" key="3">
    <source>
        <dbReference type="ARBA" id="ARBA00006678"/>
    </source>
</evidence>
<evidence type="ECO:0000256" key="5">
    <source>
        <dbReference type="ARBA" id="ARBA00022552"/>
    </source>
</evidence>
<feature type="region of interest" description="Disordered" evidence="10">
    <location>
        <begin position="35"/>
        <end position="61"/>
    </location>
</feature>
<keyword evidence="4" id="KW-0963">Cytoplasm</keyword>
<evidence type="ECO:0000313" key="13">
    <source>
        <dbReference type="Proteomes" id="UP001305779"/>
    </source>
</evidence>
<evidence type="ECO:0000313" key="12">
    <source>
        <dbReference type="EMBL" id="KAK4507945.1"/>
    </source>
</evidence>
<keyword evidence="13" id="KW-1185">Reference proteome</keyword>
<accession>A0ABR0F3S2</accession>
<proteinExistence type="inferred from homology"/>
<dbReference type="SUPFAM" id="SSF54211">
    <property type="entry name" value="Ribosomal protein S5 domain 2-like"/>
    <property type="match status" value="1"/>
</dbReference>
<dbReference type="InterPro" id="IPR036345">
    <property type="entry name" value="ExoRNase_PH_dom2_sf"/>
</dbReference>
<sequence length="335" mass="36242">MANDAETGPGLTFPQDTFAKLTPRPYLLAHLKHKTPVRPNGRQQNEFRQPTINTGSLTHSNGSAVVRVGDTAVVCGVRGEILLASDIPHPPSDDLEEQDLVEELGLVVPNLELSTGCSPAHIPGNPPTSLAQSLSYRISAVLHDSHCINPDDLRINYTEPKTEDDLPDEPPKEVTKAYWTLYIDILCLALDGNAFDAALLAVTAALRDTTLPKAWWDPDRESILCSPVVSDSRSLRLSTMPVASSFAVFSTASHLKKREEAQSWILADADGFEEELCDETLTVVLNSGPSTGSGTTSILKIEKTGGTYIGKDVTDLCVRQASKRTSDIKTALGNR</sequence>
<dbReference type="SUPFAM" id="SSF55666">
    <property type="entry name" value="Ribonuclease PH domain 2-like"/>
    <property type="match status" value="1"/>
</dbReference>
<comment type="similarity">
    <text evidence="3">Belongs to the RNase PH family.</text>
</comment>
<evidence type="ECO:0000256" key="7">
    <source>
        <dbReference type="ARBA" id="ARBA00022884"/>
    </source>
</evidence>
<evidence type="ECO:0000259" key="11">
    <source>
        <dbReference type="Pfam" id="PF01138"/>
    </source>
</evidence>
<evidence type="ECO:0000256" key="2">
    <source>
        <dbReference type="ARBA" id="ARBA00004604"/>
    </source>
</evidence>
<keyword evidence="8" id="KW-0539">Nucleus</keyword>
<dbReference type="InterPro" id="IPR050590">
    <property type="entry name" value="Exosome_comp_Rrp42_subfam"/>
</dbReference>